<feature type="compositionally biased region" description="Basic and acidic residues" evidence="1">
    <location>
        <begin position="8"/>
        <end position="24"/>
    </location>
</feature>
<dbReference type="KEGG" id="cthr:CTHT_0018450"/>
<evidence type="ECO:0000313" key="2">
    <source>
        <dbReference type="EMBL" id="EGS22321.1"/>
    </source>
</evidence>
<evidence type="ECO:0000313" key="3">
    <source>
        <dbReference type="Proteomes" id="UP000008066"/>
    </source>
</evidence>
<organism evidence="3">
    <name type="scientific">Chaetomium thermophilum (strain DSM 1495 / CBS 144.50 / IMI 039719)</name>
    <name type="common">Thermochaetoides thermophila</name>
    <dbReference type="NCBI Taxonomy" id="759272"/>
    <lineage>
        <taxon>Eukaryota</taxon>
        <taxon>Fungi</taxon>
        <taxon>Dikarya</taxon>
        <taxon>Ascomycota</taxon>
        <taxon>Pezizomycotina</taxon>
        <taxon>Sordariomycetes</taxon>
        <taxon>Sordariomycetidae</taxon>
        <taxon>Sordariales</taxon>
        <taxon>Chaetomiaceae</taxon>
        <taxon>Thermochaetoides</taxon>
    </lineage>
</organism>
<dbReference type="Proteomes" id="UP000008066">
    <property type="component" value="Unassembled WGS sequence"/>
</dbReference>
<feature type="region of interest" description="Disordered" evidence="1">
    <location>
        <begin position="1"/>
        <end position="24"/>
    </location>
</feature>
<proteinExistence type="predicted"/>
<reference evidence="2 3" key="1">
    <citation type="journal article" date="2011" name="Cell">
        <title>Insight into structure and assembly of the nuclear pore complex by utilizing the genome of a eukaryotic thermophile.</title>
        <authorList>
            <person name="Amlacher S."/>
            <person name="Sarges P."/>
            <person name="Flemming D."/>
            <person name="van Noort V."/>
            <person name="Kunze R."/>
            <person name="Devos D.P."/>
            <person name="Arumugam M."/>
            <person name="Bork P."/>
            <person name="Hurt E."/>
        </authorList>
    </citation>
    <scope>NUCLEOTIDE SEQUENCE [LARGE SCALE GENOMIC DNA]</scope>
    <source>
        <strain evidence="3">DSM 1495 / CBS 144.50 / IMI 039719</strain>
    </source>
</reference>
<gene>
    <name evidence="2" type="ORF">CTHT_0018450</name>
</gene>
<dbReference type="HOGENOM" id="CLU_1758593_0_0_1"/>
<dbReference type="GeneID" id="18255883"/>
<sequence length="148" mass="16752">MLSTGNSEEFRKELSGISGKAEKKFKPLTEEEEIKWVQVGAIPEFVLRGIVPEEHGVQSAPAKACHRKLVAGWPERGFQPQGSQKFEHEWVSSRSAIAAEECEERWEHPNHAKSSDDVIAQAGKQQGCGRRWRVSFVQQQHAEREMMA</sequence>
<accession>G0S2T8</accession>
<dbReference type="EMBL" id="GL988040">
    <property type="protein sequence ID" value="EGS22321.1"/>
    <property type="molecule type" value="Genomic_DNA"/>
</dbReference>
<dbReference type="AlphaFoldDB" id="G0S2T8"/>
<name>G0S2T8_CHATD</name>
<keyword evidence="3" id="KW-1185">Reference proteome</keyword>
<protein>
    <submittedName>
        <fullName evidence="2">Uncharacterized protein</fullName>
    </submittedName>
</protein>
<dbReference type="RefSeq" id="XP_006692340.1">
    <property type="nucleotide sequence ID" value="XM_006692277.1"/>
</dbReference>
<evidence type="ECO:0000256" key="1">
    <source>
        <dbReference type="SAM" id="MobiDB-lite"/>
    </source>
</evidence>